<comment type="caution">
    <text evidence="3">The sequence shown here is derived from an EMBL/GenBank/DDBJ whole genome shotgun (WGS) entry which is preliminary data.</text>
</comment>
<evidence type="ECO:0000313" key="4">
    <source>
        <dbReference type="Proteomes" id="UP000184031"/>
    </source>
</evidence>
<evidence type="ECO:0000313" key="3">
    <source>
        <dbReference type="EMBL" id="SHK43881.1"/>
    </source>
</evidence>
<dbReference type="OrthoDB" id="1454728at2"/>
<organism evidence="3 4">
    <name type="scientific">Flagellimonas taeanensis</name>
    <dbReference type="NCBI Taxonomy" id="1005926"/>
    <lineage>
        <taxon>Bacteria</taxon>
        <taxon>Pseudomonadati</taxon>
        <taxon>Bacteroidota</taxon>
        <taxon>Flavobacteriia</taxon>
        <taxon>Flavobacteriales</taxon>
        <taxon>Flavobacteriaceae</taxon>
        <taxon>Flagellimonas</taxon>
    </lineage>
</organism>
<dbReference type="EMBL" id="FOKU01000002">
    <property type="protein sequence ID" value="SFB80683.1"/>
    <property type="molecule type" value="Genomic_DNA"/>
</dbReference>
<protein>
    <submittedName>
        <fullName evidence="3">Uncharacterized protein</fullName>
    </submittedName>
</protein>
<feature type="signal peptide" evidence="1">
    <location>
        <begin position="1"/>
        <end position="19"/>
    </location>
</feature>
<gene>
    <name evidence="2" type="ORF">SAMN04487891_102444</name>
    <name evidence="3" type="ORF">SAMN05216293_1124</name>
</gene>
<keyword evidence="1" id="KW-0732">Signal</keyword>
<accession>A0A1M6SGL5</accession>
<evidence type="ECO:0000313" key="5">
    <source>
        <dbReference type="Proteomes" id="UP000198940"/>
    </source>
</evidence>
<evidence type="ECO:0000256" key="1">
    <source>
        <dbReference type="SAM" id="SignalP"/>
    </source>
</evidence>
<proteinExistence type="predicted"/>
<evidence type="ECO:0000313" key="2">
    <source>
        <dbReference type="EMBL" id="SFB80683.1"/>
    </source>
</evidence>
<dbReference type="EMBL" id="FRAT01000002">
    <property type="protein sequence ID" value="SHK43881.1"/>
    <property type="molecule type" value="Genomic_DNA"/>
</dbReference>
<dbReference type="AlphaFoldDB" id="A0A1M6SGL5"/>
<sequence length="77" mass="8557">MKNLFFALAFMLVGTFAFANNTEKNTALLNETEMVTAPVSSEMVKVQTTVQEDLCADVYDVYIDGEYAGTIVIIYEC</sequence>
<feature type="chain" id="PRO_5009920869" evidence="1">
    <location>
        <begin position="20"/>
        <end position="77"/>
    </location>
</feature>
<reference evidence="3 4" key="1">
    <citation type="submission" date="2016-11" db="EMBL/GenBank/DDBJ databases">
        <authorList>
            <person name="Varghese N."/>
            <person name="Submissions S."/>
        </authorList>
    </citation>
    <scope>NUCLEOTIDE SEQUENCE [LARGE SCALE GENOMIC DNA]</scope>
    <source>
        <strain evidence="3 4">CGMCC 1.12174</strain>
        <strain evidence="2 5">DSM 26351</strain>
    </source>
</reference>
<dbReference type="Proteomes" id="UP000184031">
    <property type="component" value="Unassembled WGS sequence"/>
</dbReference>
<dbReference type="RefSeq" id="WP_143070682.1">
    <property type="nucleotide sequence ID" value="NZ_FOKU01000002.1"/>
</dbReference>
<keyword evidence="5" id="KW-1185">Reference proteome</keyword>
<dbReference type="Proteomes" id="UP000198940">
    <property type="component" value="Unassembled WGS sequence"/>
</dbReference>
<dbReference type="STRING" id="1055723.SAMN05216293_1124"/>
<name>A0A1M6SGL5_9FLAO</name>